<dbReference type="Pfam" id="PF07228">
    <property type="entry name" value="SpoIIE"/>
    <property type="match status" value="1"/>
</dbReference>
<dbReference type="EMBL" id="AXCZ01000041">
    <property type="protein sequence ID" value="KGM13482.1"/>
    <property type="molecule type" value="Genomic_DNA"/>
</dbReference>
<dbReference type="InterPro" id="IPR016132">
    <property type="entry name" value="Phyto_chromo_attachment"/>
</dbReference>
<dbReference type="InterPro" id="IPR035965">
    <property type="entry name" value="PAS-like_dom_sf"/>
</dbReference>
<accession>A0A0A0C0J8</accession>
<dbReference type="InterPro" id="IPR001932">
    <property type="entry name" value="PPM-type_phosphatase-like_dom"/>
</dbReference>
<name>A0A0A0C0J8_9CELL</name>
<comment type="caution">
    <text evidence="3">The sequence shown here is derived from an EMBL/GenBank/DDBJ whole genome shotgun (WGS) entry which is preliminary data.</text>
</comment>
<evidence type="ECO:0000313" key="4">
    <source>
        <dbReference type="Proteomes" id="UP000054314"/>
    </source>
</evidence>
<organism evidence="3 4">
    <name type="scientific">Cellulomonas bogoriensis 69B4 = DSM 16987</name>
    <dbReference type="NCBI Taxonomy" id="1386082"/>
    <lineage>
        <taxon>Bacteria</taxon>
        <taxon>Bacillati</taxon>
        <taxon>Actinomycetota</taxon>
        <taxon>Actinomycetes</taxon>
        <taxon>Micrococcales</taxon>
        <taxon>Cellulomonadaceae</taxon>
        <taxon>Cellulomonas</taxon>
    </lineage>
</organism>
<evidence type="ECO:0000259" key="2">
    <source>
        <dbReference type="PROSITE" id="PS50046"/>
    </source>
</evidence>
<evidence type="ECO:0000256" key="1">
    <source>
        <dbReference type="ARBA" id="ARBA00022801"/>
    </source>
</evidence>
<dbReference type="Gene3D" id="3.30.450.40">
    <property type="match status" value="1"/>
</dbReference>
<dbReference type="SMART" id="SM00331">
    <property type="entry name" value="PP2C_SIG"/>
    <property type="match status" value="1"/>
</dbReference>
<dbReference type="PANTHER" id="PTHR43156">
    <property type="entry name" value="STAGE II SPORULATION PROTEIN E-RELATED"/>
    <property type="match status" value="1"/>
</dbReference>
<dbReference type="PROSITE" id="PS50046">
    <property type="entry name" value="PHYTOCHROME_2"/>
    <property type="match status" value="1"/>
</dbReference>
<dbReference type="InterPro" id="IPR036457">
    <property type="entry name" value="PPM-type-like_dom_sf"/>
</dbReference>
<keyword evidence="1" id="KW-0378">Hydrolase</keyword>
<dbReference type="GO" id="GO:0016791">
    <property type="term" value="F:phosphatase activity"/>
    <property type="evidence" value="ECO:0007669"/>
    <property type="project" value="TreeGrafter"/>
</dbReference>
<dbReference type="Proteomes" id="UP000054314">
    <property type="component" value="Unassembled WGS sequence"/>
</dbReference>
<evidence type="ECO:0000313" key="3">
    <source>
        <dbReference type="EMBL" id="KGM13482.1"/>
    </source>
</evidence>
<proteinExistence type="predicted"/>
<dbReference type="SUPFAM" id="SSF55781">
    <property type="entry name" value="GAF domain-like"/>
    <property type="match status" value="1"/>
</dbReference>
<gene>
    <name evidence="3" type="ORF">N869_13685</name>
</gene>
<sequence>MSGADPAVLGLRPPLQPVGVDADGPVDVVVVALRTPQDVASVQRHHAARPEAALVVVIRAPETPGADPADLRRALSYSPGIPSDLVVLDEHDPDLAQTVQDAGDRAARRRAHAALLHTLANQPRVPGPSLRPATTALASALDHAPFGVVVLTPEGSTVSWNPRASGLLNLAARDLGSTFAALFQEPGTVHAAIQAATSADVFTPAVSAQPVRAPGTAVEINAIGSELAGGEPAVMALLVDITTRTAAERARDRLNDQLAVVLRSQEFLLKASDVLATSSGYRETLRRLATVAVPTLGDLCLIDIEEDGRFTRVAAQHADPDQQHLADVLRGQYAPDRHGKHPAARAMEDLRPHWDPHVDQDWLRASTQSGEHYRILSRLGFTGYIAVPLVVDGRALGVVTVVSCGPRRFEPADVTLAQELAGRVAAVVDKERRYDREHEIAVALQRSMLTALPELDGLEVAARYLPAHADTQVGGDWYDAFLTGDGHHAIVIGDVVGHDLDAASAMGQLRSAMRAFAWCRDDGPPGVLQALDQFNAGVGITEFTTAVYGTVRPTCDGATFEWSNAGHLAPLVVDADGRTRYLEGCRDLMIGLASTRPRAGSRTTLPPGSTLLLYTDGLVERRTHPLTQGLDVLARAVSGMAHEPLEVMCDALLEAMDLTHEDDVALLAVRVPAAPHTPSGHLGG</sequence>
<dbReference type="AlphaFoldDB" id="A0A0A0C0J8"/>
<dbReference type="SUPFAM" id="SSF81606">
    <property type="entry name" value="PP2C-like"/>
    <property type="match status" value="1"/>
</dbReference>
<dbReference type="SMART" id="SM00065">
    <property type="entry name" value="GAF"/>
    <property type="match status" value="1"/>
</dbReference>
<feature type="domain" description="Phytochrome chromophore attachment site" evidence="2">
    <location>
        <begin position="372"/>
        <end position="423"/>
    </location>
</feature>
<dbReference type="InterPro" id="IPR052016">
    <property type="entry name" value="Bact_Sigma-Reg"/>
</dbReference>
<reference evidence="3 4" key="1">
    <citation type="submission" date="2013-08" db="EMBL/GenBank/DDBJ databases">
        <title>Genome sequencing of Cellulomonas bogoriensis 69B4.</title>
        <authorList>
            <person name="Chen F."/>
            <person name="Li Y."/>
            <person name="Wang G."/>
        </authorList>
    </citation>
    <scope>NUCLEOTIDE SEQUENCE [LARGE SCALE GENOMIC DNA]</scope>
    <source>
        <strain evidence="3 4">69B4</strain>
    </source>
</reference>
<protein>
    <recommendedName>
        <fullName evidence="2">Phytochrome chromophore attachment site domain-containing protein</fullName>
    </recommendedName>
</protein>
<dbReference type="Gene3D" id="3.60.40.10">
    <property type="entry name" value="PPM-type phosphatase domain"/>
    <property type="match status" value="1"/>
</dbReference>
<dbReference type="InterPro" id="IPR029016">
    <property type="entry name" value="GAF-like_dom_sf"/>
</dbReference>
<dbReference type="SUPFAM" id="SSF55785">
    <property type="entry name" value="PYP-like sensor domain (PAS domain)"/>
    <property type="match status" value="1"/>
</dbReference>
<dbReference type="InterPro" id="IPR003018">
    <property type="entry name" value="GAF"/>
</dbReference>
<dbReference type="PANTHER" id="PTHR43156:SF2">
    <property type="entry name" value="STAGE II SPORULATION PROTEIN E"/>
    <property type="match status" value="1"/>
</dbReference>
<dbReference type="Gene3D" id="3.30.450.20">
    <property type="entry name" value="PAS domain"/>
    <property type="match status" value="1"/>
</dbReference>
<dbReference type="Pfam" id="PF13185">
    <property type="entry name" value="GAF_2"/>
    <property type="match status" value="1"/>
</dbReference>
<keyword evidence="4" id="KW-1185">Reference proteome</keyword>